<evidence type="ECO:0000313" key="3">
    <source>
        <dbReference type="Proteomes" id="UP000230776"/>
    </source>
</evidence>
<dbReference type="Gene3D" id="3.60.15.10">
    <property type="entry name" value="Ribonuclease Z/Hydroxyacylglutathione hydrolase-like"/>
    <property type="match status" value="1"/>
</dbReference>
<accession>A0A2H0VH49</accession>
<reference evidence="3" key="1">
    <citation type="submission" date="2017-09" db="EMBL/GenBank/DDBJ databases">
        <title>Depth-based differentiation of microbial function through sediment-hosted aquifers and enrichment of novel symbionts in the deep terrestrial subsurface.</title>
        <authorList>
            <person name="Probst A.J."/>
            <person name="Ladd B."/>
            <person name="Jarett J.K."/>
            <person name="Geller-Mcgrath D.E."/>
            <person name="Sieber C.M.K."/>
            <person name="Emerson J.B."/>
            <person name="Anantharaman K."/>
            <person name="Thomas B.C."/>
            <person name="Malmstrom R."/>
            <person name="Stieglmeier M."/>
            <person name="Klingl A."/>
            <person name="Woyke T."/>
            <person name="Ryan C.M."/>
            <person name="Banfield J.F."/>
        </authorList>
    </citation>
    <scope>NUCLEOTIDE SEQUENCE [LARGE SCALE GENOMIC DNA]</scope>
</reference>
<dbReference type="InterPro" id="IPR052159">
    <property type="entry name" value="Competence_DNA_uptake"/>
</dbReference>
<feature type="domain" description="Metallo-beta-lactamase" evidence="1">
    <location>
        <begin position="37"/>
        <end position="228"/>
    </location>
</feature>
<dbReference type="AlphaFoldDB" id="A0A2H0VH49"/>
<dbReference type="InterPro" id="IPR001279">
    <property type="entry name" value="Metallo-B-lactamas"/>
</dbReference>
<dbReference type="Pfam" id="PF00753">
    <property type="entry name" value="Lactamase_B"/>
    <property type="match status" value="1"/>
</dbReference>
<gene>
    <name evidence="2" type="ORF">COT88_01240</name>
</gene>
<dbReference type="PANTHER" id="PTHR30619:SF1">
    <property type="entry name" value="RECOMBINATION PROTEIN 2"/>
    <property type="match status" value="1"/>
</dbReference>
<sequence length="279" mass="30927">MKYSLLIFLVLFGLNLFAWNQILYPENTDNLRIHILDVGQGDSQLIELPGGVQILSDAGPGKEVLFELDKIIPPTDRYIDLLFISHPQVDHFGGFTDVIDSYDIGLIVYSGIEGNSDAWQEFSDKVAQKGIPVAHLSARDKIQYKDSRIDILSPEDEPYGGLNDNSLVFLLDSEGAKALFTGDIGFDVENRLIENDLDIDILKVAHHGSRYSSGLEFLRKVTPRISLIGVGDNNFGHPHGNTLGRLVSVGSEIYRTDINGLISLDIDDGMVKIETEKIE</sequence>
<dbReference type="EMBL" id="PFAG01000014">
    <property type="protein sequence ID" value="PIR98432.1"/>
    <property type="molecule type" value="Genomic_DNA"/>
</dbReference>
<dbReference type="Proteomes" id="UP000230776">
    <property type="component" value="Unassembled WGS sequence"/>
</dbReference>
<proteinExistence type="predicted"/>
<organism evidence="2 3">
    <name type="scientific">Candidatus Colwellbacteria bacterium CG10_big_fil_rev_8_21_14_0_10_41_28</name>
    <dbReference type="NCBI Taxonomy" id="1974539"/>
    <lineage>
        <taxon>Bacteria</taxon>
        <taxon>Candidatus Colwelliibacteriota</taxon>
    </lineage>
</organism>
<evidence type="ECO:0000259" key="1">
    <source>
        <dbReference type="Pfam" id="PF00753"/>
    </source>
</evidence>
<dbReference type="PANTHER" id="PTHR30619">
    <property type="entry name" value="DNA INTERNALIZATION/COMPETENCE PROTEIN COMEC/REC2"/>
    <property type="match status" value="1"/>
</dbReference>
<comment type="caution">
    <text evidence="2">The sequence shown here is derived from an EMBL/GenBank/DDBJ whole genome shotgun (WGS) entry which is preliminary data.</text>
</comment>
<dbReference type="CDD" id="cd07731">
    <property type="entry name" value="ComA-like_MBL-fold"/>
    <property type="match status" value="1"/>
</dbReference>
<protein>
    <recommendedName>
        <fullName evidence="1">Metallo-beta-lactamase domain-containing protein</fullName>
    </recommendedName>
</protein>
<evidence type="ECO:0000313" key="2">
    <source>
        <dbReference type="EMBL" id="PIR98432.1"/>
    </source>
</evidence>
<dbReference type="SUPFAM" id="SSF56281">
    <property type="entry name" value="Metallo-hydrolase/oxidoreductase"/>
    <property type="match status" value="1"/>
</dbReference>
<name>A0A2H0VH49_9BACT</name>
<dbReference type="InterPro" id="IPR036866">
    <property type="entry name" value="RibonucZ/Hydroxyglut_hydro"/>
</dbReference>
<dbReference type="InterPro" id="IPR035681">
    <property type="entry name" value="ComA-like_MBL"/>
</dbReference>